<keyword evidence="1" id="KW-0472">Membrane</keyword>
<dbReference type="AlphaFoldDB" id="A0A0F9P1B7"/>
<organism evidence="2">
    <name type="scientific">marine sediment metagenome</name>
    <dbReference type="NCBI Taxonomy" id="412755"/>
    <lineage>
        <taxon>unclassified sequences</taxon>
        <taxon>metagenomes</taxon>
        <taxon>ecological metagenomes</taxon>
    </lineage>
</organism>
<keyword evidence="1" id="KW-0812">Transmembrane</keyword>
<name>A0A0F9P1B7_9ZZZZ</name>
<gene>
    <name evidence="2" type="ORF">LCGC14_0882630</name>
</gene>
<proteinExistence type="predicted"/>
<dbReference type="EMBL" id="LAZR01002786">
    <property type="protein sequence ID" value="KKN25635.1"/>
    <property type="molecule type" value="Genomic_DNA"/>
</dbReference>
<protein>
    <submittedName>
        <fullName evidence="2">Uncharacterized protein</fullName>
    </submittedName>
</protein>
<accession>A0A0F9P1B7</accession>
<evidence type="ECO:0000313" key="2">
    <source>
        <dbReference type="EMBL" id="KKN25635.1"/>
    </source>
</evidence>
<sequence>MIAILLISGVITPAFIWVLLYSKIHDQYADDEGMIMIETKEEAQKAVRKATLKSPMLYLYLVFSTIMIGSGAIAYDVFGLGWDDWFFAL</sequence>
<keyword evidence="1" id="KW-1133">Transmembrane helix</keyword>
<reference evidence="2" key="1">
    <citation type="journal article" date="2015" name="Nature">
        <title>Complex archaea that bridge the gap between prokaryotes and eukaryotes.</title>
        <authorList>
            <person name="Spang A."/>
            <person name="Saw J.H."/>
            <person name="Jorgensen S.L."/>
            <person name="Zaremba-Niedzwiedzka K."/>
            <person name="Martijn J."/>
            <person name="Lind A.E."/>
            <person name="van Eijk R."/>
            <person name="Schleper C."/>
            <person name="Guy L."/>
            <person name="Ettema T.J."/>
        </authorList>
    </citation>
    <scope>NUCLEOTIDE SEQUENCE</scope>
</reference>
<comment type="caution">
    <text evidence="2">The sequence shown here is derived from an EMBL/GenBank/DDBJ whole genome shotgun (WGS) entry which is preliminary data.</text>
</comment>
<feature type="transmembrane region" description="Helical" evidence="1">
    <location>
        <begin position="6"/>
        <end position="24"/>
    </location>
</feature>
<feature type="transmembrane region" description="Helical" evidence="1">
    <location>
        <begin position="57"/>
        <end position="78"/>
    </location>
</feature>
<evidence type="ECO:0000256" key="1">
    <source>
        <dbReference type="SAM" id="Phobius"/>
    </source>
</evidence>